<keyword evidence="4" id="KW-1185">Reference proteome</keyword>
<feature type="compositionally biased region" description="Basic residues" evidence="1">
    <location>
        <begin position="108"/>
        <end position="117"/>
    </location>
</feature>
<dbReference type="Gene3D" id="3.50.50.60">
    <property type="entry name" value="FAD/NAD(P)-binding domain"/>
    <property type="match status" value="1"/>
</dbReference>
<dbReference type="AlphaFoldDB" id="A0A7K3WFI4"/>
<organism evidence="3 4">
    <name type="scientific">Goekera deserti</name>
    <dbReference type="NCBI Taxonomy" id="2497753"/>
    <lineage>
        <taxon>Bacteria</taxon>
        <taxon>Bacillati</taxon>
        <taxon>Actinomycetota</taxon>
        <taxon>Actinomycetes</taxon>
        <taxon>Geodermatophilales</taxon>
        <taxon>Geodermatophilaceae</taxon>
        <taxon>Goekera</taxon>
    </lineage>
</organism>
<accession>A0A7K3WFI4</accession>
<feature type="compositionally biased region" description="Basic and acidic residues" evidence="1">
    <location>
        <begin position="96"/>
        <end position="107"/>
    </location>
</feature>
<feature type="domain" description="Amine oxidase" evidence="2">
    <location>
        <begin position="175"/>
        <end position="580"/>
    </location>
</feature>
<dbReference type="PANTHER" id="PTHR42923:SF17">
    <property type="entry name" value="AMINE OXIDASE DOMAIN-CONTAINING PROTEIN"/>
    <property type="match status" value="1"/>
</dbReference>
<proteinExistence type="predicted"/>
<evidence type="ECO:0000256" key="1">
    <source>
        <dbReference type="SAM" id="MobiDB-lite"/>
    </source>
</evidence>
<dbReference type="PANTHER" id="PTHR42923">
    <property type="entry name" value="PROTOPORPHYRINOGEN OXIDASE"/>
    <property type="match status" value="1"/>
</dbReference>
<dbReference type="InterPro" id="IPR050464">
    <property type="entry name" value="Zeta_carotene_desat/Oxidored"/>
</dbReference>
<name>A0A7K3WFI4_9ACTN</name>
<protein>
    <submittedName>
        <fullName evidence="3">FAD-dependent oxidoreductase</fullName>
    </submittedName>
</protein>
<feature type="region of interest" description="Disordered" evidence="1">
    <location>
        <begin position="24"/>
        <end position="61"/>
    </location>
</feature>
<evidence type="ECO:0000313" key="3">
    <source>
        <dbReference type="EMBL" id="NEL55152.1"/>
    </source>
</evidence>
<evidence type="ECO:0000313" key="4">
    <source>
        <dbReference type="Proteomes" id="UP000470470"/>
    </source>
</evidence>
<dbReference type="Proteomes" id="UP000470470">
    <property type="component" value="Unassembled WGS sequence"/>
</dbReference>
<dbReference type="Gene3D" id="3.90.660.10">
    <property type="match status" value="1"/>
</dbReference>
<dbReference type="Pfam" id="PF01593">
    <property type="entry name" value="Amino_oxidase"/>
    <property type="match status" value="1"/>
</dbReference>
<comment type="caution">
    <text evidence="3">The sequence shown here is derived from an EMBL/GenBank/DDBJ whole genome shotgun (WGS) entry which is preliminary data.</text>
</comment>
<dbReference type="Gene3D" id="1.10.405.10">
    <property type="entry name" value="Guanine Nucleotide Dissociation Inhibitor, domain 1"/>
    <property type="match status" value="1"/>
</dbReference>
<feature type="region of interest" description="Disordered" evidence="1">
    <location>
        <begin position="84"/>
        <end position="124"/>
    </location>
</feature>
<gene>
    <name evidence="3" type="ORF">G1H19_14230</name>
</gene>
<sequence length="586" mass="63576">MCRTRCGSRARRVSPSPCRGAAVRADLGFREPRARPGQSPREGAHRHARPVPSARRGHRRVRCPRVRPARPVRHGGWTGSAVARTAHAAPHARGARRGDRGGHDARPCRHAAAHGHRGPGVLRPDRRGRLRVERPGRQAREVPRRRPGLRRSLRALAAVGRPVTRPTAAVVGAGVSGLTAAYLLQKTHDVTLFESEPRLGGHAHTHDVETPDDRVVPIDTGFIVHNERTYPNLLRLFAELGVATQPTEMSMSISCGGCGLEYAGARGLPGVFAQKKQLANPRYLKMLTEVTRFHAQARRLLAAADAGTGFDGLTLGAFLALGGYSDYFVRHFMVPVVSCVWSSGTGLSLQYPAEYLFRFLANHGMLSVSGSPQWRTVTGGSRAYVEKAAKGLTAVQTGAGVRSLTRHPDGVQLVDGDGERHEADVVVVATHPDQALRLLGDPTDAERAALGAFSYSRNETVLHTDSTVLPRAQAARSSWNYRMGACDQQVEAVQVTYWMNRLHAIDEPLDYLVTLNGTDRVPAGSVLRRMVYEHPLYTPESVAAQRLLPALNTGRTAFAGAYHGWGFHEDGCASGVRAAESLGSGW</sequence>
<feature type="compositionally biased region" description="Basic residues" evidence="1">
    <location>
        <begin position="44"/>
        <end position="61"/>
    </location>
</feature>
<dbReference type="InterPro" id="IPR036188">
    <property type="entry name" value="FAD/NAD-bd_sf"/>
</dbReference>
<dbReference type="EMBL" id="JAAGWK010000021">
    <property type="protein sequence ID" value="NEL55152.1"/>
    <property type="molecule type" value="Genomic_DNA"/>
</dbReference>
<dbReference type="GO" id="GO:0016491">
    <property type="term" value="F:oxidoreductase activity"/>
    <property type="evidence" value="ECO:0007669"/>
    <property type="project" value="InterPro"/>
</dbReference>
<dbReference type="InterPro" id="IPR002937">
    <property type="entry name" value="Amino_oxidase"/>
</dbReference>
<dbReference type="SUPFAM" id="SSF51905">
    <property type="entry name" value="FAD/NAD(P)-binding domain"/>
    <property type="match status" value="1"/>
</dbReference>
<evidence type="ECO:0000259" key="2">
    <source>
        <dbReference type="Pfam" id="PF01593"/>
    </source>
</evidence>
<reference evidence="3 4" key="1">
    <citation type="submission" date="2020-02" db="EMBL/GenBank/DDBJ databases">
        <title>The whole genome sequence of CPCC 205119.</title>
        <authorList>
            <person name="Jiang Z."/>
        </authorList>
    </citation>
    <scope>NUCLEOTIDE SEQUENCE [LARGE SCALE GENOMIC DNA]</scope>
    <source>
        <strain evidence="3 4">CPCC 205119</strain>
    </source>
</reference>